<proteinExistence type="predicted"/>
<reference evidence="1 2" key="1">
    <citation type="submission" date="2017-05" db="EMBL/GenBank/DDBJ databases">
        <title>Functional genome analysis of Paenibacillus pasadenensis strain R16: insights on endophytic life style and antifungal activity.</title>
        <authorList>
            <person name="Passera A."/>
            <person name="Marcolungo L."/>
            <person name="Casati P."/>
            <person name="Brasca M."/>
            <person name="Quaglino F."/>
            <person name="Delledonne M."/>
        </authorList>
    </citation>
    <scope>NUCLEOTIDE SEQUENCE [LARGE SCALE GENOMIC DNA]</scope>
    <source>
        <strain evidence="1 2">R16</strain>
    </source>
</reference>
<dbReference type="EMBL" id="NFEZ01000003">
    <property type="protein sequence ID" value="PLT47132.1"/>
    <property type="molecule type" value="Genomic_DNA"/>
</dbReference>
<keyword evidence="2" id="KW-1185">Reference proteome</keyword>
<dbReference type="Proteomes" id="UP000234789">
    <property type="component" value="Unassembled WGS sequence"/>
</dbReference>
<dbReference type="AlphaFoldDB" id="A0A2N5N9X3"/>
<sequence length="79" mass="8935">MAIDKRGRLNEEIFTYKRTKNNGIFLYWNGKHVKTLAGKASDRFLSAIAGQDHKGTQLVMAKLTGNFKHGNEKDDKSSH</sequence>
<protein>
    <submittedName>
        <fullName evidence="1">Uncharacterized protein</fullName>
    </submittedName>
</protein>
<name>A0A2N5N9X3_9BACL</name>
<organism evidence="1 2">
    <name type="scientific">Paenibacillus pasadenensis</name>
    <dbReference type="NCBI Taxonomy" id="217090"/>
    <lineage>
        <taxon>Bacteria</taxon>
        <taxon>Bacillati</taxon>
        <taxon>Bacillota</taxon>
        <taxon>Bacilli</taxon>
        <taxon>Bacillales</taxon>
        <taxon>Paenibacillaceae</taxon>
        <taxon>Paenibacillus</taxon>
    </lineage>
</organism>
<evidence type="ECO:0000313" key="2">
    <source>
        <dbReference type="Proteomes" id="UP000234789"/>
    </source>
</evidence>
<dbReference type="OrthoDB" id="1707920at2"/>
<comment type="caution">
    <text evidence="1">The sequence shown here is derived from an EMBL/GenBank/DDBJ whole genome shotgun (WGS) entry which is preliminary data.</text>
</comment>
<dbReference type="RefSeq" id="WP_028599196.1">
    <property type="nucleotide sequence ID" value="NZ_BIMM01000039.1"/>
</dbReference>
<accession>A0A2N5N9X3</accession>
<gene>
    <name evidence="1" type="ORF">B8V81_1356</name>
</gene>
<evidence type="ECO:0000313" key="1">
    <source>
        <dbReference type="EMBL" id="PLT47132.1"/>
    </source>
</evidence>